<name>A0A0P8CC18_9EURY</name>
<dbReference type="EMBL" id="LKCM01000089">
    <property type="protein sequence ID" value="KPQ44438.1"/>
    <property type="molecule type" value="Genomic_DNA"/>
</dbReference>
<proteinExistence type="predicted"/>
<gene>
    <name evidence="1" type="ORF">MPEBLZ_00982</name>
</gene>
<accession>A0A0P8CC18</accession>
<dbReference type="AlphaFoldDB" id="A0A0P8CC18"/>
<sequence length="61" mass="6877">MGVLLFSARYDKKLSTAQNNRETQIRSFVSRLSGTDLEPFSSPDCTRCDHKAENGAEKIKK</sequence>
<comment type="caution">
    <text evidence="1">The sequence shown here is derived from an EMBL/GenBank/DDBJ whole genome shotgun (WGS) entry which is preliminary data.</text>
</comment>
<evidence type="ECO:0000313" key="2">
    <source>
        <dbReference type="Proteomes" id="UP000050360"/>
    </source>
</evidence>
<evidence type="ECO:0000313" key="1">
    <source>
        <dbReference type="EMBL" id="KPQ44438.1"/>
    </source>
</evidence>
<reference evidence="1 2" key="1">
    <citation type="submission" date="2015-09" db="EMBL/GenBank/DDBJ databases">
        <title>A metagenomics-based metabolic model of nitrate-dependent anaerobic oxidation of methane by Methanoperedens-like archaea.</title>
        <authorList>
            <person name="Arshad A."/>
            <person name="Speth D.R."/>
            <person name="De Graaf R.M."/>
            <person name="Op Den Camp H.J."/>
            <person name="Jetten M.S."/>
            <person name="Welte C.U."/>
        </authorList>
    </citation>
    <scope>NUCLEOTIDE SEQUENCE [LARGE SCALE GENOMIC DNA]</scope>
</reference>
<dbReference type="Proteomes" id="UP000050360">
    <property type="component" value="Unassembled WGS sequence"/>
</dbReference>
<protein>
    <submittedName>
        <fullName evidence="1">Uncharacterized protein</fullName>
    </submittedName>
</protein>
<organism evidence="1 2">
    <name type="scientific">Candidatus Methanoperedens nitratireducens</name>
    <dbReference type="NCBI Taxonomy" id="1392998"/>
    <lineage>
        <taxon>Archaea</taxon>
        <taxon>Methanobacteriati</taxon>
        <taxon>Methanobacteriota</taxon>
        <taxon>Stenosarchaea group</taxon>
        <taxon>Methanomicrobia</taxon>
        <taxon>Methanosarcinales</taxon>
        <taxon>ANME-2 cluster</taxon>
        <taxon>Candidatus Methanoperedentaceae</taxon>
        <taxon>Candidatus Methanoperedens</taxon>
    </lineage>
</organism>